<gene>
    <name evidence="2" type="ORF">Amon01_000067200</name>
</gene>
<dbReference type="GO" id="GO:0005085">
    <property type="term" value="F:guanyl-nucleotide exchange factor activity"/>
    <property type="evidence" value="ECO:0007669"/>
    <property type="project" value="InterPro"/>
</dbReference>
<evidence type="ECO:0000259" key="1">
    <source>
        <dbReference type="PROSITE" id="PS50190"/>
    </source>
</evidence>
<dbReference type="InterPro" id="IPR035999">
    <property type="entry name" value="Sec7_dom_sf"/>
</dbReference>
<name>A0A9W6YSW0_AMBMO</name>
<feature type="domain" description="SEC7" evidence="1">
    <location>
        <begin position="110"/>
        <end position="310"/>
    </location>
</feature>
<dbReference type="GO" id="GO:0032012">
    <property type="term" value="P:regulation of ARF protein signal transduction"/>
    <property type="evidence" value="ECO:0007669"/>
    <property type="project" value="InterPro"/>
</dbReference>
<comment type="caution">
    <text evidence="2">The sequence shown here is derived from an EMBL/GenBank/DDBJ whole genome shotgun (WGS) entry which is preliminary data.</text>
</comment>
<dbReference type="SUPFAM" id="SSF48425">
    <property type="entry name" value="Sec7 domain"/>
    <property type="match status" value="1"/>
</dbReference>
<sequence>MAHHQTSSDTLFYHSSMDPRVLRKEDHIFISPHRINMFDTDSAKTSFSETKTFVTAANEQNLSDGPTIEEIFEANFLDQHTQSTTTVTHLQDETDEEYEREVLENSINLKDPNSPLVALLQRKNIPLNDESIKQDKLRTLGTTARALYDSKFDEIDSKEYLSYLGGGLKLIHESDLDIDIMRCLYMSNFRWSANLLVSLRTLCDKLFFKGESQHIDKIIDSFSESWFQVYGHQNKLSLFGNANGVYLVSYSLILLNTDLHTQEIDKKKRITKTKYVKNTILALHQNKVPISDSTRVSNELKMFYNSLNQKELHLFSTNHVEVEGLDLHRTDSIQSSSFIQKPPSLRNSDKKSIFSSMSHRTQSRQIPAIATIPEDKSFGFAKAILTEKKLKRMPSNLATSKQQTCATSILSDGRLSKLAPSFQFTEGSIKNDGVETEDSYVIEEEGDLELELEGPPWVKEGLQYSIIGDEVLGKEKSGGRHSSWFSKRSSQKWKNVFTVASQGKVRLFSFEGSSKHQKSMMPTSSGDGSWYNYAKCLVSVNLCSCFAQFVDVDSKLHAKLTYNYGFPTNKKTGYETFWVLNLPLTDSNSFSSYRRIYFCAGTSEIASEFVETCNFWSARSSQVPQDELISSDEFGWSPKLVELCDVITDTSSKNVNPTAIEEFISKSTFSKWTPTIYGLIPANYTMTEQIQKLRQHYQDLTLMYRQHKALETHLEKLHIVFNKNSSNSNYYSNINRIFGSRSKENKDHISKSIKLIRLNYVNKLNYLENELLRYKKYISTLENAIKLRRERFTSSESLES</sequence>
<dbReference type="InterPro" id="IPR011993">
    <property type="entry name" value="PH-like_dom_sf"/>
</dbReference>
<dbReference type="PANTHER" id="PTHR10663:SF375">
    <property type="entry name" value="LD29171P"/>
    <property type="match status" value="1"/>
</dbReference>
<evidence type="ECO:0000313" key="2">
    <source>
        <dbReference type="EMBL" id="GMG19708.1"/>
    </source>
</evidence>
<dbReference type="InterPro" id="IPR023394">
    <property type="entry name" value="Sec7_C_sf"/>
</dbReference>
<reference evidence="2" key="1">
    <citation type="submission" date="2023-04" db="EMBL/GenBank/DDBJ databases">
        <title>Ambrosiozyma monospora NBRC 1965.</title>
        <authorList>
            <person name="Ichikawa N."/>
            <person name="Sato H."/>
            <person name="Tonouchi N."/>
        </authorList>
    </citation>
    <scope>NUCLEOTIDE SEQUENCE</scope>
    <source>
        <strain evidence="2">NBRC 1965</strain>
    </source>
</reference>
<dbReference type="Pfam" id="PF01369">
    <property type="entry name" value="Sec7"/>
    <property type="match status" value="1"/>
</dbReference>
<protein>
    <submittedName>
        <fullName evidence="2">Unnamed protein product</fullName>
    </submittedName>
</protein>
<dbReference type="PROSITE" id="PS50190">
    <property type="entry name" value="SEC7"/>
    <property type="match status" value="1"/>
</dbReference>
<proteinExistence type="predicted"/>
<dbReference type="Proteomes" id="UP001165063">
    <property type="component" value="Unassembled WGS sequence"/>
</dbReference>
<dbReference type="Gene3D" id="1.10.1000.11">
    <property type="entry name" value="Arf Nucleotide-binding Site Opener,domain 2"/>
    <property type="match status" value="1"/>
</dbReference>
<dbReference type="OrthoDB" id="2157641at2759"/>
<dbReference type="EMBL" id="BSXU01000187">
    <property type="protein sequence ID" value="GMG19708.1"/>
    <property type="molecule type" value="Genomic_DNA"/>
</dbReference>
<dbReference type="SMART" id="SM00222">
    <property type="entry name" value="Sec7"/>
    <property type="match status" value="1"/>
</dbReference>
<accession>A0A9W6YSW0</accession>
<keyword evidence="3" id="KW-1185">Reference proteome</keyword>
<organism evidence="2 3">
    <name type="scientific">Ambrosiozyma monospora</name>
    <name type="common">Yeast</name>
    <name type="synonym">Endomycopsis monosporus</name>
    <dbReference type="NCBI Taxonomy" id="43982"/>
    <lineage>
        <taxon>Eukaryota</taxon>
        <taxon>Fungi</taxon>
        <taxon>Dikarya</taxon>
        <taxon>Ascomycota</taxon>
        <taxon>Saccharomycotina</taxon>
        <taxon>Pichiomycetes</taxon>
        <taxon>Pichiales</taxon>
        <taxon>Pichiaceae</taxon>
        <taxon>Ambrosiozyma</taxon>
    </lineage>
</organism>
<dbReference type="InterPro" id="IPR000904">
    <property type="entry name" value="Sec7_dom"/>
</dbReference>
<dbReference type="Gene3D" id="2.30.29.30">
    <property type="entry name" value="Pleckstrin-homology domain (PH domain)/Phosphotyrosine-binding domain (PTB)"/>
    <property type="match status" value="1"/>
</dbReference>
<dbReference type="PANTHER" id="PTHR10663">
    <property type="entry name" value="GUANYL-NUCLEOTIDE EXCHANGE FACTOR"/>
    <property type="match status" value="1"/>
</dbReference>
<evidence type="ECO:0000313" key="3">
    <source>
        <dbReference type="Proteomes" id="UP001165063"/>
    </source>
</evidence>
<dbReference type="AlphaFoldDB" id="A0A9W6YSW0"/>